<dbReference type="PANTHER" id="PTHR42748">
    <property type="entry name" value="NITROGEN METABOLITE REPRESSION PROTEIN NMRA FAMILY MEMBER"/>
    <property type="match status" value="1"/>
</dbReference>
<dbReference type="PANTHER" id="PTHR42748:SF7">
    <property type="entry name" value="NMRA LIKE REDOX SENSOR 1-RELATED"/>
    <property type="match status" value="1"/>
</dbReference>
<comment type="similarity">
    <text evidence="1">Belongs to the NmrA-type oxidoreductase family.</text>
</comment>
<protein>
    <recommendedName>
        <fullName evidence="3">NmrA-like domain-containing protein</fullName>
    </recommendedName>
</protein>
<dbReference type="CDD" id="cd05251">
    <property type="entry name" value="NmrA_like_SDR_a"/>
    <property type="match status" value="1"/>
</dbReference>
<keyword evidence="2" id="KW-0521">NADP</keyword>
<dbReference type="EMBL" id="KQ474080">
    <property type="protein sequence ID" value="KPV74509.1"/>
    <property type="molecule type" value="Genomic_DNA"/>
</dbReference>
<evidence type="ECO:0000256" key="2">
    <source>
        <dbReference type="ARBA" id="ARBA00022857"/>
    </source>
</evidence>
<dbReference type="InterPro" id="IPR036291">
    <property type="entry name" value="NAD(P)-bd_dom_sf"/>
</dbReference>
<dbReference type="Gene3D" id="3.90.25.10">
    <property type="entry name" value="UDP-galactose 4-epimerase, domain 1"/>
    <property type="match status" value="1"/>
</dbReference>
<proteinExistence type="inferred from homology"/>
<dbReference type="RefSeq" id="XP_018270558.1">
    <property type="nucleotide sequence ID" value="XM_018414524.1"/>
</dbReference>
<accession>A0A194S1W9</accession>
<dbReference type="InterPro" id="IPR008030">
    <property type="entry name" value="NmrA-like"/>
</dbReference>
<evidence type="ECO:0000313" key="5">
    <source>
        <dbReference type="Proteomes" id="UP000053890"/>
    </source>
</evidence>
<name>A0A194S1W9_RHOGW</name>
<dbReference type="Pfam" id="PF05368">
    <property type="entry name" value="NmrA"/>
    <property type="match status" value="1"/>
</dbReference>
<feature type="domain" description="NmrA-like" evidence="3">
    <location>
        <begin position="4"/>
        <end position="267"/>
    </location>
</feature>
<organism evidence="4 5">
    <name type="scientific">Rhodotorula graminis (strain WP1)</name>
    <dbReference type="NCBI Taxonomy" id="578459"/>
    <lineage>
        <taxon>Eukaryota</taxon>
        <taxon>Fungi</taxon>
        <taxon>Dikarya</taxon>
        <taxon>Basidiomycota</taxon>
        <taxon>Pucciniomycotina</taxon>
        <taxon>Microbotryomycetes</taxon>
        <taxon>Sporidiobolales</taxon>
        <taxon>Sporidiobolaceae</taxon>
        <taxon>Rhodotorula</taxon>
    </lineage>
</organism>
<dbReference type="SUPFAM" id="SSF51735">
    <property type="entry name" value="NAD(P)-binding Rossmann-fold domains"/>
    <property type="match status" value="1"/>
</dbReference>
<gene>
    <name evidence="4" type="ORF">RHOBADRAFT_44998</name>
</gene>
<dbReference type="OMA" id="IHHMNNK"/>
<dbReference type="GeneID" id="28974972"/>
<sequence>MPARTIAVVGATGNQGSGTVSALLAQTDFAVRAVSSNPGGHKAQALLAQHKDSAHLGRLTMVKCNLDDPDELREALKGVYGVFAAMPMGTELRGGEPVEVTQGKALIDACKTDGVEHLVYSSLPSVDKISRGKYKHVTHAESKATVSEYAQSQLPNVTLLYPGMFYSNFYWPTFAQREQDNSVRFCAPLRPDTPIQCVDDRYDVGYFAAAVFSAGPAATSGKTYAVQAPVTTPEKLAYEYHLATGEPTRFDPLPLDEAVAMMSVPEGRASRFIDDGVDGKASFSAGLDHDASLEDLGVRASDLQSFLERSGFRVGQKG</sequence>
<dbReference type="OrthoDB" id="2520778at2759"/>
<dbReference type="STRING" id="578459.A0A194S1W9"/>
<dbReference type="Proteomes" id="UP000053890">
    <property type="component" value="Unassembled WGS sequence"/>
</dbReference>
<dbReference type="Gene3D" id="3.40.50.720">
    <property type="entry name" value="NAD(P)-binding Rossmann-like Domain"/>
    <property type="match status" value="1"/>
</dbReference>
<evidence type="ECO:0000259" key="3">
    <source>
        <dbReference type="Pfam" id="PF05368"/>
    </source>
</evidence>
<dbReference type="InterPro" id="IPR051164">
    <property type="entry name" value="NmrA-like_oxidored"/>
</dbReference>
<evidence type="ECO:0000256" key="1">
    <source>
        <dbReference type="ARBA" id="ARBA00006328"/>
    </source>
</evidence>
<dbReference type="AlphaFoldDB" id="A0A194S1W9"/>
<evidence type="ECO:0000313" key="4">
    <source>
        <dbReference type="EMBL" id="KPV74509.1"/>
    </source>
</evidence>
<keyword evidence="5" id="KW-1185">Reference proteome</keyword>
<reference evidence="4 5" key="1">
    <citation type="journal article" date="2015" name="Front. Microbiol.">
        <title>Genome sequence of the plant growth promoting endophytic yeast Rhodotorula graminis WP1.</title>
        <authorList>
            <person name="Firrincieli A."/>
            <person name="Otillar R."/>
            <person name="Salamov A."/>
            <person name="Schmutz J."/>
            <person name="Khan Z."/>
            <person name="Redman R.S."/>
            <person name="Fleck N.D."/>
            <person name="Lindquist E."/>
            <person name="Grigoriev I.V."/>
            <person name="Doty S.L."/>
        </authorList>
    </citation>
    <scope>NUCLEOTIDE SEQUENCE [LARGE SCALE GENOMIC DNA]</scope>
    <source>
        <strain evidence="4 5">WP1</strain>
    </source>
</reference>